<proteinExistence type="inferred from homology"/>
<feature type="domain" description="NlpC/P60" evidence="5">
    <location>
        <begin position="66"/>
        <end position="187"/>
    </location>
</feature>
<gene>
    <name evidence="6" type="ORF">M6B22_12885</name>
</gene>
<evidence type="ECO:0000259" key="5">
    <source>
        <dbReference type="PROSITE" id="PS51935"/>
    </source>
</evidence>
<name>A0ABY7JUR4_9ACTN</name>
<dbReference type="Proteomes" id="UP001164693">
    <property type="component" value="Chromosome"/>
</dbReference>
<evidence type="ECO:0000256" key="2">
    <source>
        <dbReference type="ARBA" id="ARBA00022670"/>
    </source>
</evidence>
<evidence type="ECO:0000256" key="4">
    <source>
        <dbReference type="ARBA" id="ARBA00022807"/>
    </source>
</evidence>
<dbReference type="PROSITE" id="PS51935">
    <property type="entry name" value="NLPC_P60"/>
    <property type="match status" value="1"/>
</dbReference>
<dbReference type="SUPFAM" id="SSF53955">
    <property type="entry name" value="Lysozyme-like"/>
    <property type="match status" value="1"/>
</dbReference>
<keyword evidence="7" id="KW-1185">Reference proteome</keyword>
<organism evidence="6 7">
    <name type="scientific">Jatrophihabitans cynanchi</name>
    <dbReference type="NCBI Taxonomy" id="2944128"/>
    <lineage>
        <taxon>Bacteria</taxon>
        <taxon>Bacillati</taxon>
        <taxon>Actinomycetota</taxon>
        <taxon>Actinomycetes</taxon>
        <taxon>Jatrophihabitantales</taxon>
        <taxon>Jatrophihabitantaceae</taxon>
        <taxon>Jatrophihabitans</taxon>
    </lineage>
</organism>
<reference evidence="6" key="1">
    <citation type="submission" date="2022-05" db="EMBL/GenBank/DDBJ databases">
        <title>Jatrophihabitans sp. SB3-54 whole genome sequence.</title>
        <authorList>
            <person name="Suh M.K."/>
            <person name="Eom M.K."/>
            <person name="Kim J.S."/>
            <person name="Kim H.S."/>
            <person name="Do H.E."/>
            <person name="Shin Y.K."/>
            <person name="Lee J.-S."/>
        </authorList>
    </citation>
    <scope>NUCLEOTIDE SEQUENCE</scope>
    <source>
        <strain evidence="6">SB3-54</strain>
    </source>
</reference>
<comment type="similarity">
    <text evidence="1">Belongs to the peptidase C40 family.</text>
</comment>
<dbReference type="PANTHER" id="PTHR47359">
    <property type="entry name" value="PEPTIDOGLYCAN DL-ENDOPEPTIDASE CWLO"/>
    <property type="match status" value="1"/>
</dbReference>
<keyword evidence="2" id="KW-0645">Protease</keyword>
<dbReference type="Pfam" id="PF01464">
    <property type="entry name" value="SLT"/>
    <property type="match status" value="1"/>
</dbReference>
<protein>
    <submittedName>
        <fullName evidence="6">Transglycosylase SLT domain-containing protein</fullName>
    </submittedName>
</protein>
<keyword evidence="3" id="KW-0378">Hydrolase</keyword>
<dbReference type="PANTHER" id="PTHR47359:SF3">
    <property type="entry name" value="NLP_P60 DOMAIN-CONTAINING PROTEIN-RELATED"/>
    <property type="match status" value="1"/>
</dbReference>
<dbReference type="CDD" id="cd00254">
    <property type="entry name" value="LT-like"/>
    <property type="match status" value="1"/>
</dbReference>
<dbReference type="RefSeq" id="WP_269441951.1">
    <property type="nucleotide sequence ID" value="NZ_CP097463.1"/>
</dbReference>
<dbReference type="Pfam" id="PF00877">
    <property type="entry name" value="NLPC_P60"/>
    <property type="match status" value="1"/>
</dbReference>
<dbReference type="Gene3D" id="3.90.1720.10">
    <property type="entry name" value="endopeptidase domain like (from Nostoc punctiforme)"/>
    <property type="match status" value="1"/>
</dbReference>
<dbReference type="SUPFAM" id="SSF54001">
    <property type="entry name" value="Cysteine proteinases"/>
    <property type="match status" value="1"/>
</dbReference>
<keyword evidence="4" id="KW-0788">Thiol protease</keyword>
<dbReference type="InterPro" id="IPR051794">
    <property type="entry name" value="PG_Endopeptidase_C40"/>
</dbReference>
<dbReference type="EMBL" id="CP097463">
    <property type="protein sequence ID" value="WAX55440.1"/>
    <property type="molecule type" value="Genomic_DNA"/>
</dbReference>
<accession>A0ABY7JUR4</accession>
<sequence>MTAPATALSQITAHIAQLQSLIASVSAPAPGAPIGGSRFAAELAGATAPAAAATAGSATAGSATGAVTGADVVAEAKTYLGVPYVWGGESRSGIDCSGLVQASYHKLGIDLPRIAADQAHEGTEVPSLAQAQPGDLLTFGNPAYHIAIYLGDNKLIESPEPGKTVHITDVYQKPTSIRRILPSAAAATGSTAATAGVPAQQLTAAGLSSSVAAFADQFAAAEAKHRLPRGLLAAMAQQESGGNVRAVSPAGAQGLMQLMPSTAAGLGVNAFDPDQAINAAATIMSGNLSRFGSVPLALAAYNAGSGAVQQYGGIPPYAETQNYVHRITAMLASGA</sequence>
<dbReference type="Gene3D" id="1.10.530.10">
    <property type="match status" value="1"/>
</dbReference>
<evidence type="ECO:0000256" key="3">
    <source>
        <dbReference type="ARBA" id="ARBA00022801"/>
    </source>
</evidence>
<dbReference type="InterPro" id="IPR008258">
    <property type="entry name" value="Transglycosylase_SLT_dom_1"/>
</dbReference>
<evidence type="ECO:0000256" key="1">
    <source>
        <dbReference type="ARBA" id="ARBA00007074"/>
    </source>
</evidence>
<evidence type="ECO:0000313" key="6">
    <source>
        <dbReference type="EMBL" id="WAX55440.1"/>
    </source>
</evidence>
<dbReference type="InterPro" id="IPR023346">
    <property type="entry name" value="Lysozyme-like_dom_sf"/>
</dbReference>
<dbReference type="InterPro" id="IPR000064">
    <property type="entry name" value="NLP_P60_dom"/>
</dbReference>
<evidence type="ECO:0000313" key="7">
    <source>
        <dbReference type="Proteomes" id="UP001164693"/>
    </source>
</evidence>
<dbReference type="InterPro" id="IPR038765">
    <property type="entry name" value="Papain-like_cys_pep_sf"/>
</dbReference>